<evidence type="ECO:0000313" key="2">
    <source>
        <dbReference type="EMBL" id="ONK73011.1"/>
    </source>
</evidence>
<dbReference type="PANTHER" id="PTHR10099:SF1">
    <property type="entry name" value="PHOSPHORIBOSYLFORMYLGLYCINAMIDINE SYNTHASE"/>
    <property type="match status" value="1"/>
</dbReference>
<reference evidence="3" key="1">
    <citation type="journal article" date="2017" name="Nat. Commun.">
        <title>The asparagus genome sheds light on the origin and evolution of a young Y chromosome.</title>
        <authorList>
            <person name="Harkess A."/>
            <person name="Zhou J."/>
            <person name="Xu C."/>
            <person name="Bowers J.E."/>
            <person name="Van der Hulst R."/>
            <person name="Ayyampalayam S."/>
            <person name="Mercati F."/>
            <person name="Riccardi P."/>
            <person name="McKain M.R."/>
            <person name="Kakrana A."/>
            <person name="Tang H."/>
            <person name="Ray J."/>
            <person name="Groenendijk J."/>
            <person name="Arikit S."/>
            <person name="Mathioni S.M."/>
            <person name="Nakano M."/>
            <person name="Shan H."/>
            <person name="Telgmann-Rauber A."/>
            <person name="Kanno A."/>
            <person name="Yue Z."/>
            <person name="Chen H."/>
            <person name="Li W."/>
            <person name="Chen Y."/>
            <person name="Xu X."/>
            <person name="Zhang Y."/>
            <person name="Luo S."/>
            <person name="Chen H."/>
            <person name="Gao J."/>
            <person name="Mao Z."/>
            <person name="Pires J.C."/>
            <person name="Luo M."/>
            <person name="Kudrna D."/>
            <person name="Wing R.A."/>
            <person name="Meyers B.C."/>
            <person name="Yi K."/>
            <person name="Kong H."/>
            <person name="Lavrijsen P."/>
            <person name="Sunseri F."/>
            <person name="Falavigna A."/>
            <person name="Ye Y."/>
            <person name="Leebens-Mack J.H."/>
            <person name="Chen G."/>
        </authorList>
    </citation>
    <scope>NUCLEOTIDE SEQUENCE [LARGE SCALE GENOMIC DNA]</scope>
    <source>
        <strain evidence="3">cv. DH0086</strain>
    </source>
</reference>
<feature type="domain" description="PurM-like C-terminal" evidence="1">
    <location>
        <begin position="86"/>
        <end position="219"/>
    </location>
</feature>
<dbReference type="InterPro" id="IPR029062">
    <property type="entry name" value="Class_I_gatase-like"/>
</dbReference>
<dbReference type="PANTHER" id="PTHR10099">
    <property type="entry name" value="PHOSPHORIBOSYLFORMYLGLYCINAMIDINE SYNTHASE"/>
    <property type="match status" value="1"/>
</dbReference>
<sequence>MYAAKLDGEGAAMYDAAVALSGSMIELGIAIGGKDSLLMAPCVSGEVVKAPGNIVISTYVTCPDITLTVTPDLKLGNNGVLLHIDPGKGKRRLGCSALAQAFGQVGDECPDLDDVPYLKKVFETTQELLSKQLTSAGHDTTDGGIIVTVLEMAYAGNCGVQLNMSTRGYSILETLFAEELGLVLEISLGNLDAVRQKLKSSGISADIIGKVTELPIIELSVDGTLQLKEETAHLRDQWEETSFQLEGLQSLASCIKSEKEGLKTRVAPWWELSFSPKSTDSIVMAAKVKPKAAIIREEGSNGDREMSAALYAAGFEP</sequence>
<dbReference type="Gramene" id="ONK73011">
    <property type="protein sequence ID" value="ONK73011"/>
    <property type="gene ID" value="A4U43_C04F26100"/>
</dbReference>
<evidence type="ECO:0000259" key="1">
    <source>
        <dbReference type="Pfam" id="PF02769"/>
    </source>
</evidence>
<dbReference type="GO" id="GO:0004642">
    <property type="term" value="F:phosphoribosylformylglycinamidine synthase activity"/>
    <property type="evidence" value="ECO:0007669"/>
    <property type="project" value="TreeGrafter"/>
</dbReference>
<dbReference type="Gene3D" id="3.40.50.880">
    <property type="match status" value="1"/>
</dbReference>
<organism evidence="2 3">
    <name type="scientific">Asparagus officinalis</name>
    <name type="common">Garden asparagus</name>
    <dbReference type="NCBI Taxonomy" id="4686"/>
    <lineage>
        <taxon>Eukaryota</taxon>
        <taxon>Viridiplantae</taxon>
        <taxon>Streptophyta</taxon>
        <taxon>Embryophyta</taxon>
        <taxon>Tracheophyta</taxon>
        <taxon>Spermatophyta</taxon>
        <taxon>Magnoliopsida</taxon>
        <taxon>Liliopsida</taxon>
        <taxon>Asparagales</taxon>
        <taxon>Asparagaceae</taxon>
        <taxon>Asparagoideae</taxon>
        <taxon>Asparagus</taxon>
    </lineage>
</organism>
<dbReference type="GO" id="GO:0005737">
    <property type="term" value="C:cytoplasm"/>
    <property type="evidence" value="ECO:0007669"/>
    <property type="project" value="TreeGrafter"/>
</dbReference>
<proteinExistence type="predicted"/>
<dbReference type="GO" id="GO:0006164">
    <property type="term" value="P:purine nucleotide biosynthetic process"/>
    <property type="evidence" value="ECO:0007669"/>
    <property type="project" value="TreeGrafter"/>
</dbReference>
<dbReference type="CDD" id="cd02204">
    <property type="entry name" value="PurL_repeat2"/>
    <property type="match status" value="1"/>
</dbReference>
<dbReference type="SUPFAM" id="SSF56042">
    <property type="entry name" value="PurM C-terminal domain-like"/>
    <property type="match status" value="1"/>
</dbReference>
<dbReference type="Pfam" id="PF02769">
    <property type="entry name" value="AIRS_C"/>
    <property type="match status" value="1"/>
</dbReference>
<gene>
    <name evidence="2" type="ORF">A4U43_C04F26100</name>
</gene>
<evidence type="ECO:0000313" key="3">
    <source>
        <dbReference type="Proteomes" id="UP000243459"/>
    </source>
</evidence>
<dbReference type="InterPro" id="IPR036676">
    <property type="entry name" value="PurM-like_C_sf"/>
</dbReference>
<dbReference type="InterPro" id="IPR010918">
    <property type="entry name" value="PurM-like_C_dom"/>
</dbReference>
<protein>
    <recommendedName>
        <fullName evidence="1">PurM-like C-terminal domain-containing protein</fullName>
    </recommendedName>
</protein>
<dbReference type="Gene3D" id="3.90.650.10">
    <property type="entry name" value="PurM-like C-terminal domain"/>
    <property type="match status" value="1"/>
</dbReference>
<dbReference type="Proteomes" id="UP000243459">
    <property type="component" value="Chromosome 4"/>
</dbReference>
<accession>A0A5P1F8N3</accession>
<name>A0A5P1F8N3_ASPOF</name>
<keyword evidence="3" id="KW-1185">Reference proteome</keyword>
<dbReference type="EMBL" id="CM007384">
    <property type="protein sequence ID" value="ONK73011.1"/>
    <property type="molecule type" value="Genomic_DNA"/>
</dbReference>
<dbReference type="AlphaFoldDB" id="A0A5P1F8N3"/>